<accession>A0A2N9JIV5</accession>
<evidence type="ECO:0000313" key="2">
    <source>
        <dbReference type="EMBL" id="SPD87980.1"/>
    </source>
</evidence>
<dbReference type="AlphaFoldDB" id="A0A2N9JIV5"/>
<dbReference type="Proteomes" id="UP000238164">
    <property type="component" value="Chromosome 1"/>
</dbReference>
<dbReference type="EMBL" id="LT985188">
    <property type="protein sequence ID" value="SPD87980.1"/>
    <property type="molecule type" value="Genomic_DNA"/>
</dbReference>
<evidence type="ECO:0000256" key="1">
    <source>
        <dbReference type="SAM" id="MobiDB-lite"/>
    </source>
</evidence>
<gene>
    <name evidence="2" type="ORF">MPLG2_2950</name>
</gene>
<sequence>MPGDHGAPHRVHLGYGARGEALRAEPDALSGRPVGQTHQEVTWWVMGTVPIPVHSNSTARDGDATSLSRPMTSCSYQSSGRSLVGNGNRPQYPPGTCCGG</sequence>
<organism evidence="2 3">
    <name type="scientific">Micropruina glycogenica</name>
    <dbReference type="NCBI Taxonomy" id="75385"/>
    <lineage>
        <taxon>Bacteria</taxon>
        <taxon>Bacillati</taxon>
        <taxon>Actinomycetota</taxon>
        <taxon>Actinomycetes</taxon>
        <taxon>Propionibacteriales</taxon>
        <taxon>Nocardioidaceae</taxon>
        <taxon>Micropruina</taxon>
    </lineage>
</organism>
<feature type="compositionally biased region" description="Polar residues" evidence="1">
    <location>
        <begin position="54"/>
        <end position="81"/>
    </location>
</feature>
<reference evidence="2 3" key="1">
    <citation type="submission" date="2018-02" db="EMBL/GenBank/DDBJ databases">
        <authorList>
            <person name="Cohen D.B."/>
            <person name="Kent A.D."/>
        </authorList>
    </citation>
    <scope>NUCLEOTIDE SEQUENCE [LARGE SCALE GENOMIC DNA]</scope>
    <source>
        <strain evidence="2">1</strain>
    </source>
</reference>
<keyword evidence="3" id="KW-1185">Reference proteome</keyword>
<feature type="region of interest" description="Disordered" evidence="1">
    <location>
        <begin position="52"/>
        <end position="100"/>
    </location>
</feature>
<name>A0A2N9JIV5_9ACTN</name>
<evidence type="ECO:0000313" key="3">
    <source>
        <dbReference type="Proteomes" id="UP000238164"/>
    </source>
</evidence>
<protein>
    <submittedName>
        <fullName evidence="2">Uncharacterized protein</fullName>
    </submittedName>
</protein>
<dbReference type="KEGG" id="mgg:MPLG2_2950"/>
<proteinExistence type="predicted"/>